<dbReference type="PANTHER" id="PTHR35299:SF3">
    <property type="entry name" value="RUBISCO ACCUMULATION FACTOR 1.2, CHLOROPLASTIC"/>
    <property type="match status" value="1"/>
</dbReference>
<reference evidence="2 3" key="1">
    <citation type="submission" date="2024-08" db="EMBL/GenBank/DDBJ databases">
        <title>Insights into the chromosomal genome structure of Flemingia macrophylla.</title>
        <authorList>
            <person name="Ding Y."/>
            <person name="Zhao Y."/>
            <person name="Bi W."/>
            <person name="Wu M."/>
            <person name="Zhao G."/>
            <person name="Gong Y."/>
            <person name="Li W."/>
            <person name="Zhang P."/>
        </authorList>
    </citation>
    <scope>NUCLEOTIDE SEQUENCE [LARGE SCALE GENOMIC DNA]</scope>
    <source>
        <strain evidence="2">DYQJB</strain>
        <tissue evidence="2">Leaf</tissue>
    </source>
</reference>
<evidence type="ECO:0000313" key="2">
    <source>
        <dbReference type="EMBL" id="KAL2340896.1"/>
    </source>
</evidence>
<proteinExistence type="predicted"/>
<gene>
    <name evidence="2" type="ORF">Fmac_008836</name>
</gene>
<evidence type="ECO:0000256" key="1">
    <source>
        <dbReference type="SAM" id="MobiDB-lite"/>
    </source>
</evidence>
<dbReference type="PANTHER" id="PTHR35299">
    <property type="entry name" value="RUBISCO ACCUMULATION FACTOR 1"/>
    <property type="match status" value="1"/>
</dbReference>
<dbReference type="AlphaFoldDB" id="A0ABD1MYJ3"/>
<accession>A0ABD1MYJ3</accession>
<name>A0ABD1MYJ3_9FABA</name>
<keyword evidence="3" id="KW-1185">Reference proteome</keyword>
<sequence length="328" mass="36566">MRCEGLRGNREMRIDLNTDTRYPLGLSPISILALAPSANFSAPAAGQKVKFPRALHPHIFTFPPPSHLFTFSFPSIFVFSSHSNTHPVNPLRDLFSSFHIFFSSHSNAHPDVLDAFETNGSKLLYEIHFLSASQRIAVAHFLVQNRCNGKSREHRNPYDKRTASLEQALCVVETKKSLTKGKSDGKGGTGGDEEREGGGGRGDLELRSCHDIVLRTTAACHNLQILKLVGTVRDFYESLVLDIGLTILAQGCQRLVKLKLVGYEGSFDKSRVIDGNPGLKEHLGYCKTLERLHLHKCRLRDRNSVAALFFVCRNAREIVLQDYLGLEP</sequence>
<organism evidence="2 3">
    <name type="scientific">Flemingia macrophylla</name>
    <dbReference type="NCBI Taxonomy" id="520843"/>
    <lineage>
        <taxon>Eukaryota</taxon>
        <taxon>Viridiplantae</taxon>
        <taxon>Streptophyta</taxon>
        <taxon>Embryophyta</taxon>
        <taxon>Tracheophyta</taxon>
        <taxon>Spermatophyta</taxon>
        <taxon>Magnoliopsida</taxon>
        <taxon>eudicotyledons</taxon>
        <taxon>Gunneridae</taxon>
        <taxon>Pentapetalae</taxon>
        <taxon>rosids</taxon>
        <taxon>fabids</taxon>
        <taxon>Fabales</taxon>
        <taxon>Fabaceae</taxon>
        <taxon>Papilionoideae</taxon>
        <taxon>50 kb inversion clade</taxon>
        <taxon>NPAAA clade</taxon>
        <taxon>indigoferoid/millettioid clade</taxon>
        <taxon>Phaseoleae</taxon>
        <taxon>Flemingia</taxon>
    </lineage>
</organism>
<feature type="region of interest" description="Disordered" evidence="1">
    <location>
        <begin position="179"/>
        <end position="202"/>
    </location>
</feature>
<dbReference type="Proteomes" id="UP001603857">
    <property type="component" value="Unassembled WGS sequence"/>
</dbReference>
<dbReference type="InterPro" id="IPR032675">
    <property type="entry name" value="LRR_dom_sf"/>
</dbReference>
<evidence type="ECO:0000313" key="3">
    <source>
        <dbReference type="Proteomes" id="UP001603857"/>
    </source>
</evidence>
<dbReference type="InterPro" id="IPR037494">
    <property type="entry name" value="RAF1"/>
</dbReference>
<protein>
    <submittedName>
        <fullName evidence="2">Uncharacterized protein</fullName>
    </submittedName>
</protein>
<dbReference type="EMBL" id="JBGMDY010000003">
    <property type="protein sequence ID" value="KAL2340896.1"/>
    <property type="molecule type" value="Genomic_DNA"/>
</dbReference>
<comment type="caution">
    <text evidence="2">The sequence shown here is derived from an EMBL/GenBank/DDBJ whole genome shotgun (WGS) entry which is preliminary data.</text>
</comment>
<dbReference type="SUPFAM" id="SSF52047">
    <property type="entry name" value="RNI-like"/>
    <property type="match status" value="1"/>
</dbReference>
<dbReference type="Gene3D" id="3.80.10.10">
    <property type="entry name" value="Ribonuclease Inhibitor"/>
    <property type="match status" value="1"/>
</dbReference>